<evidence type="ECO:0000256" key="13">
    <source>
        <dbReference type="SAM" id="MobiDB-lite"/>
    </source>
</evidence>
<evidence type="ECO:0000256" key="10">
    <source>
        <dbReference type="ARBA" id="ARBA00023132"/>
    </source>
</evidence>
<evidence type="ECO:0000256" key="1">
    <source>
        <dbReference type="ARBA" id="ARBA00004232"/>
    </source>
</evidence>
<evidence type="ECO:0000313" key="16">
    <source>
        <dbReference type="Proteomes" id="UP000243723"/>
    </source>
</evidence>
<evidence type="ECO:0000256" key="14">
    <source>
        <dbReference type="SAM" id="Phobius"/>
    </source>
</evidence>
<keyword evidence="16" id="KW-1185">Reference proteome</keyword>
<evidence type="ECO:0000256" key="4">
    <source>
        <dbReference type="ARBA" id="ARBA00022448"/>
    </source>
</evidence>
<dbReference type="GO" id="GO:0006999">
    <property type="term" value="P:nuclear pore organization"/>
    <property type="evidence" value="ECO:0007669"/>
    <property type="project" value="TreeGrafter"/>
</dbReference>
<feature type="transmembrane region" description="Helical" evidence="14">
    <location>
        <begin position="30"/>
        <end position="52"/>
    </location>
</feature>
<keyword evidence="12" id="KW-0539">Nucleus</keyword>
<name>A0A2P7ZY30_9PEZI</name>
<protein>
    <submittedName>
        <fullName evidence="15">Nuclear envelope protein ndc1</fullName>
    </submittedName>
</protein>
<dbReference type="GO" id="GO:0015031">
    <property type="term" value="P:protein transport"/>
    <property type="evidence" value="ECO:0007669"/>
    <property type="project" value="UniProtKB-KW"/>
</dbReference>
<dbReference type="GO" id="GO:0051028">
    <property type="term" value="P:mRNA transport"/>
    <property type="evidence" value="ECO:0007669"/>
    <property type="project" value="UniProtKB-KW"/>
</dbReference>
<dbReference type="InterPro" id="IPR019049">
    <property type="entry name" value="Nucleoporin_prot_Ndc1/Nup"/>
</dbReference>
<accession>A0A2P7ZY30</accession>
<feature type="transmembrane region" description="Helical" evidence="14">
    <location>
        <begin position="219"/>
        <end position="240"/>
    </location>
</feature>
<evidence type="ECO:0000256" key="2">
    <source>
        <dbReference type="ARBA" id="ARBA00004567"/>
    </source>
</evidence>
<evidence type="ECO:0000313" key="15">
    <source>
        <dbReference type="EMBL" id="PSK53112.1"/>
    </source>
</evidence>
<feature type="region of interest" description="Disordered" evidence="13">
    <location>
        <begin position="385"/>
        <end position="412"/>
    </location>
</feature>
<sequence>MPPPGGAGIASSVKPGLPRARPYKDFLTPALHRCFTNAAIIGLLVCWIEAILMSKPHLFWSWFPFSMTGLRLGLLFVSCLTIFVLRVAFMHIGSATDRSTFDSFWRLFVSKRAIWTAVWYCTSGFLFSEVYIFSTAQSANLAWIDPGRSYERMRLNERAVMLRTMFVLLSLGQAMLHLAGDYDALEIPYGPAARRGAQQPTSSQALALAQMKRAALPTLLRAVILTFVTAIWGTILYFLALRRSAWSVAYSIGKLFYTLQKSNTPSGLSDVFPLFFRFMFSGTLLVIMWQLTNLAFSIYASQEPLKKGTPLTNDSKDPNASLVNGIKSKRELPHSIALWELLLIAERFAERRRTIYSDFEKPGSTTWAEISGACLAKVERVSQSIRDAQTTSTPKPAPVEAAPPPKARISQPLRDDPAIFNAAPKPSSAFESVAVGVGAAAKSLGQSPAASPLAIKARAIMGPDGGKSTVSDLSQKTRSYALDFLRTPFGAPFRVPFDRRINAIVLGHPHSRAANIHNAVQAVCHLSVCSLKEDNFGQVQKDIGRIMRVLMAAIRDMQGLVQSYPPHWTDVDFDGKRRVRDVEELVGTMKQGLEMVVNTFGEYAEALGISRAELRSARDLVGRGEEMVAVR</sequence>
<keyword evidence="9" id="KW-0811">Translocation</keyword>
<dbReference type="Pfam" id="PF09531">
    <property type="entry name" value="Ndc1_Nup"/>
    <property type="match status" value="1"/>
</dbReference>
<feature type="transmembrane region" description="Helical" evidence="14">
    <location>
        <begin position="271"/>
        <end position="291"/>
    </location>
</feature>
<dbReference type="Proteomes" id="UP000243723">
    <property type="component" value="Unassembled WGS sequence"/>
</dbReference>
<evidence type="ECO:0000256" key="3">
    <source>
        <dbReference type="ARBA" id="ARBA00005760"/>
    </source>
</evidence>
<proteinExistence type="inferred from homology"/>
<feature type="compositionally biased region" description="Pro residues" evidence="13">
    <location>
        <begin position="395"/>
        <end position="406"/>
    </location>
</feature>
<evidence type="ECO:0000256" key="12">
    <source>
        <dbReference type="ARBA" id="ARBA00023242"/>
    </source>
</evidence>
<keyword evidence="7" id="KW-0653">Protein transport</keyword>
<dbReference type="OrthoDB" id="67850at2759"/>
<dbReference type="PANTHER" id="PTHR13269:SF6">
    <property type="entry name" value="NUCLEOPORIN NDC1"/>
    <property type="match status" value="1"/>
</dbReference>
<gene>
    <name evidence="15" type="ORF">B9Z65_3312</name>
</gene>
<evidence type="ECO:0000256" key="9">
    <source>
        <dbReference type="ARBA" id="ARBA00023010"/>
    </source>
</evidence>
<comment type="subcellular location">
    <subcellularLocation>
        <location evidence="1">Nucleus membrane</location>
        <topology evidence="1">Multi-pass membrane protein</topology>
    </subcellularLocation>
    <subcellularLocation>
        <location evidence="2">Nucleus</location>
        <location evidence="2">Nuclear pore complex</location>
    </subcellularLocation>
</comment>
<evidence type="ECO:0000256" key="8">
    <source>
        <dbReference type="ARBA" id="ARBA00022989"/>
    </source>
</evidence>
<keyword evidence="6" id="KW-0509">mRNA transport</keyword>
<keyword evidence="11 14" id="KW-0472">Membrane</keyword>
<feature type="transmembrane region" description="Helical" evidence="14">
    <location>
        <begin position="72"/>
        <end position="93"/>
    </location>
</feature>
<dbReference type="STRING" id="40998.A0A2P7ZY30"/>
<evidence type="ECO:0000256" key="5">
    <source>
        <dbReference type="ARBA" id="ARBA00022692"/>
    </source>
</evidence>
<keyword evidence="4" id="KW-0813">Transport</keyword>
<comment type="caution">
    <text evidence="15">The sequence shown here is derived from an EMBL/GenBank/DDBJ whole genome shotgun (WGS) entry which is preliminary data.</text>
</comment>
<dbReference type="GO" id="GO:0005816">
    <property type="term" value="C:spindle pole body"/>
    <property type="evidence" value="ECO:0007669"/>
    <property type="project" value="TreeGrafter"/>
</dbReference>
<evidence type="ECO:0000256" key="6">
    <source>
        <dbReference type="ARBA" id="ARBA00022816"/>
    </source>
</evidence>
<dbReference type="AlphaFoldDB" id="A0A2P7ZY30"/>
<feature type="transmembrane region" description="Helical" evidence="14">
    <location>
        <begin position="160"/>
        <end position="179"/>
    </location>
</feature>
<dbReference type="GO" id="GO:0070762">
    <property type="term" value="C:nuclear pore transmembrane ring"/>
    <property type="evidence" value="ECO:0007669"/>
    <property type="project" value="TreeGrafter"/>
</dbReference>
<evidence type="ECO:0000256" key="7">
    <source>
        <dbReference type="ARBA" id="ARBA00022927"/>
    </source>
</evidence>
<dbReference type="GO" id="GO:0070631">
    <property type="term" value="P:spindle pole body localization"/>
    <property type="evidence" value="ECO:0007669"/>
    <property type="project" value="TreeGrafter"/>
</dbReference>
<keyword evidence="10" id="KW-0906">Nuclear pore complex</keyword>
<dbReference type="GO" id="GO:0106166">
    <property type="term" value="F:spindle pole body-nuclear membrane anchor activity"/>
    <property type="evidence" value="ECO:0007669"/>
    <property type="project" value="TreeGrafter"/>
</dbReference>
<organism evidence="15 16">
    <name type="scientific">Elsinoe australis</name>
    <dbReference type="NCBI Taxonomy" id="40998"/>
    <lineage>
        <taxon>Eukaryota</taxon>
        <taxon>Fungi</taxon>
        <taxon>Dikarya</taxon>
        <taxon>Ascomycota</taxon>
        <taxon>Pezizomycotina</taxon>
        <taxon>Dothideomycetes</taxon>
        <taxon>Dothideomycetidae</taxon>
        <taxon>Myriangiales</taxon>
        <taxon>Elsinoaceae</taxon>
        <taxon>Elsinoe</taxon>
    </lineage>
</organism>
<comment type="similarity">
    <text evidence="3">Belongs to the NDC1 family.</text>
</comment>
<dbReference type="EMBL" id="NHZQ01000102">
    <property type="protein sequence ID" value="PSK53112.1"/>
    <property type="molecule type" value="Genomic_DNA"/>
</dbReference>
<dbReference type="PANTHER" id="PTHR13269">
    <property type="entry name" value="NUCLEOPORIN NDC1"/>
    <property type="match status" value="1"/>
</dbReference>
<dbReference type="GO" id="GO:0031965">
    <property type="term" value="C:nuclear membrane"/>
    <property type="evidence" value="ECO:0007669"/>
    <property type="project" value="UniProtKB-SubCell"/>
</dbReference>
<evidence type="ECO:0000256" key="11">
    <source>
        <dbReference type="ARBA" id="ARBA00023136"/>
    </source>
</evidence>
<keyword evidence="5 14" id="KW-0812">Transmembrane</keyword>
<keyword evidence="15" id="KW-0261">Viral envelope protein</keyword>
<keyword evidence="15" id="KW-0946">Virion</keyword>
<reference evidence="15 16" key="1">
    <citation type="submission" date="2017-05" db="EMBL/GenBank/DDBJ databases">
        <title>Draft genome sequence of Elsinoe australis.</title>
        <authorList>
            <person name="Cheng Q."/>
        </authorList>
    </citation>
    <scope>NUCLEOTIDE SEQUENCE [LARGE SCALE GENOMIC DNA]</scope>
    <source>
        <strain evidence="15 16">NL1</strain>
    </source>
</reference>
<keyword evidence="8 14" id="KW-1133">Transmembrane helix</keyword>